<proteinExistence type="predicted"/>
<sequence>MGFDIKNAVATAALLHDIGKLLRRSGEGGTHHYNSYQFVRNLLTTAGTHIYSKEEIDFISKLALYHHNNKDDYIDFENGRNNIYLKIIQGADSDSASERKEYTGEGEGSVEGNPLTSIISAINSAFFDDIVLEELLVYYPEEYHLNFPQKNEGTYITQQKAKDMLAKFETEVTAALKKSKTKEQFINSLNFLLKKYTSFITSSGKEEIRDISLYHHSSTTAAFAVCRLLDYETFGNRKEQTYILLLAKIFNIQNYIFDNINKNIERPLKRVFIRSSLVSIINTIIPYQIVKELGLYSFNILYSGGGTFSIILPQVYKDKAEEVLEQVKKSIAEMFENKIYLEYVLKDLKIKDEGTYSFEEYFKEASEELQNKKYRRSLEGLILDLESKYFICKNCGINTKGNGYCNICAIEDKWMEIDPEKVKLNYSGMDIKNIQNPAEMMKGKEGDLYIFFDYDSYKISDVVALDVKQNGRREILKTKNICENCTYKDTCDIKNTEGTVSLNCLAGISENDALLATAKIDVDDMEYLLYYVYPIEKFGEKYPFSVSRLSYLSDSVDLFFSVYLKKLIETKYKDTVMILYSGGDDIVLTGIWEKVLEAVVEIEKNFGRYVSASSKREVTISSAVTFHRPRTTFSLILNKLEKNMEKAKEYKDCVTVDGYTLTYQNLNTALKISEEIKELVENMKISRKLLFDMLNLILTSRLKKKGAITVAKRAALFNYYMERNIEANKNLNSEEKNKIRSIFYNLVVNSGTLDLSQFTIELAIRKTKMRSE</sequence>
<evidence type="ECO:0000259" key="6">
    <source>
        <dbReference type="Pfam" id="PF22335"/>
    </source>
</evidence>
<evidence type="ECO:0000256" key="2">
    <source>
        <dbReference type="ARBA" id="ARBA00022741"/>
    </source>
</evidence>
<keyword evidence="1" id="KW-0808">Transferase</keyword>
<dbReference type="Pfam" id="PF22335">
    <property type="entry name" value="Cas10-Cmr2_palm2"/>
    <property type="match status" value="1"/>
</dbReference>
<gene>
    <name evidence="7" type="ORF">SAMN04244560_00100</name>
</gene>
<evidence type="ECO:0000256" key="1">
    <source>
        <dbReference type="ARBA" id="ARBA00022679"/>
    </source>
</evidence>
<dbReference type="EMBL" id="FNBS01000002">
    <property type="protein sequence ID" value="SDF01452.1"/>
    <property type="molecule type" value="Genomic_DNA"/>
</dbReference>
<dbReference type="PANTHER" id="PTHR36528">
    <property type="entry name" value="CRISPR SYSTEM SINGLE-STRAND-SPECIFIC DEOXYRIBONUCLEASE CAS10/CSM1 (SUBTYPE III-A)"/>
    <property type="match status" value="1"/>
</dbReference>
<evidence type="ECO:0000313" key="8">
    <source>
        <dbReference type="Proteomes" id="UP000183404"/>
    </source>
</evidence>
<feature type="domain" description="Csm1 subunit" evidence="5">
    <location>
        <begin position="274"/>
        <end position="351"/>
    </location>
</feature>
<evidence type="ECO:0000313" key="7">
    <source>
        <dbReference type="EMBL" id="SDF01452.1"/>
    </source>
</evidence>
<dbReference type="SUPFAM" id="SSF109604">
    <property type="entry name" value="HD-domain/PDEase-like"/>
    <property type="match status" value="1"/>
</dbReference>
<dbReference type="Pfam" id="PF01966">
    <property type="entry name" value="HD"/>
    <property type="match status" value="1"/>
</dbReference>
<name>A0A1G7HLV9_THETY</name>
<dbReference type="Gene3D" id="1.10.3210.10">
    <property type="entry name" value="Hypothetical protein af1432"/>
    <property type="match status" value="1"/>
</dbReference>
<dbReference type="AlphaFoldDB" id="A0A1G7HLV9"/>
<dbReference type="InterPro" id="IPR006674">
    <property type="entry name" value="HD_domain"/>
</dbReference>
<dbReference type="InterPro" id="IPR043128">
    <property type="entry name" value="Rev_trsase/Diguanyl_cyclase"/>
</dbReference>
<reference evidence="7 8" key="1">
    <citation type="submission" date="2016-10" db="EMBL/GenBank/DDBJ databases">
        <authorList>
            <person name="de Groot N.N."/>
        </authorList>
    </citation>
    <scope>NUCLEOTIDE SEQUENCE [LARGE SCALE GENOMIC DNA]</scope>
    <source>
        <strain evidence="7 8">DSM 569</strain>
    </source>
</reference>
<dbReference type="PANTHER" id="PTHR36528:SF1">
    <property type="entry name" value="CRISPR SYSTEM SINGLE-STRAND-SPECIFIC DEOXYRIBONUCLEASE CAS10_CSM1 (SUBTYPE III-A)"/>
    <property type="match status" value="1"/>
</dbReference>
<dbReference type="InterPro" id="IPR041062">
    <property type="entry name" value="Csm1_B"/>
</dbReference>
<dbReference type="InterPro" id="IPR013408">
    <property type="entry name" value="Cas10/Csm1"/>
</dbReference>
<evidence type="ECO:0000256" key="3">
    <source>
        <dbReference type="ARBA" id="ARBA00023118"/>
    </source>
</evidence>
<keyword evidence="2" id="KW-0547">Nucleotide-binding</keyword>
<dbReference type="RefSeq" id="WP_074591885.1">
    <property type="nucleotide sequence ID" value="NZ_FNBS01000002.1"/>
</dbReference>
<dbReference type="GO" id="GO:0016740">
    <property type="term" value="F:transferase activity"/>
    <property type="evidence" value="ECO:0007669"/>
    <property type="project" value="UniProtKB-KW"/>
</dbReference>
<dbReference type="GO" id="GO:0051607">
    <property type="term" value="P:defense response to virus"/>
    <property type="evidence" value="ECO:0007669"/>
    <property type="project" value="UniProtKB-KW"/>
</dbReference>
<dbReference type="Pfam" id="PF18211">
    <property type="entry name" value="Csm1_B"/>
    <property type="match status" value="1"/>
</dbReference>
<feature type="domain" description="HD" evidence="4">
    <location>
        <begin position="7"/>
        <end position="94"/>
    </location>
</feature>
<protein>
    <submittedName>
        <fullName evidence="7">CRISPR-associated protein Csm1</fullName>
    </submittedName>
</protein>
<dbReference type="InterPro" id="IPR054767">
    <property type="entry name" value="Cas10-Cmr2_palm2"/>
</dbReference>
<evidence type="ECO:0000259" key="4">
    <source>
        <dbReference type="Pfam" id="PF01966"/>
    </source>
</evidence>
<evidence type="ECO:0000259" key="5">
    <source>
        <dbReference type="Pfam" id="PF18211"/>
    </source>
</evidence>
<accession>A0A1G7HLV9</accession>
<organism evidence="7 8">
    <name type="scientific">Thermoanaerobacter thermohydrosulfuricus</name>
    <name type="common">Clostridium thermohydrosulfuricum</name>
    <dbReference type="NCBI Taxonomy" id="1516"/>
    <lineage>
        <taxon>Bacteria</taxon>
        <taxon>Bacillati</taxon>
        <taxon>Bacillota</taxon>
        <taxon>Clostridia</taxon>
        <taxon>Thermoanaerobacterales</taxon>
        <taxon>Thermoanaerobacteraceae</taxon>
        <taxon>Thermoanaerobacter</taxon>
    </lineage>
</organism>
<dbReference type="Proteomes" id="UP000183404">
    <property type="component" value="Unassembled WGS sequence"/>
</dbReference>
<keyword evidence="3" id="KW-0051">Antiviral defense</keyword>
<dbReference type="InterPro" id="IPR052117">
    <property type="entry name" value="Cas10/Csm1_subtype-III-A"/>
</dbReference>
<dbReference type="NCBIfam" id="TIGR02578">
    <property type="entry name" value="cas_TM1811_Csm1"/>
    <property type="match status" value="1"/>
</dbReference>
<feature type="domain" description="Cas10/Cmr2 second palm" evidence="6">
    <location>
        <begin position="515"/>
        <end position="652"/>
    </location>
</feature>
<dbReference type="GO" id="GO:0000166">
    <property type="term" value="F:nucleotide binding"/>
    <property type="evidence" value="ECO:0007669"/>
    <property type="project" value="UniProtKB-KW"/>
</dbReference>
<dbReference type="Gene3D" id="3.30.70.270">
    <property type="match status" value="1"/>
</dbReference>